<gene>
    <name evidence="2" type="ORF">DFH94DRAFT_791586</name>
</gene>
<dbReference type="InterPro" id="IPR041078">
    <property type="entry name" value="Plavaka"/>
</dbReference>
<sequence>MYTCPVCFQECRTSRGLTHHQNSAHQQFTPELDDGHPPVSTYEYHPHLTAKPCNVRGEYLPLYTQPEAVPDNDTNPWSPFQSRVEFDFANYHFVEAQTLASLIDKALDHWARCVLPFGGVAPWKNSSELYATIDAINLGNLPWKTYKVQYQGPFPPSIPPKWMTQTYELCTCDSCQVLHHQLGTTAFKDNINLSPYRQFDNTYQQTWSNLMSADWTWAQADKIVAKDQSTHGAMFVPVVARSDKTTVSVATGHQEYHPVYICNAKPDKLDARHARLQRKGKTKFLVNSWDAGTLWTDFGAYVDVVADIHELLLPDLLHQVIKGVFKDHFVEWVNDYLVESYGDMHGQEIIADINHCISAVPAFPGLRCFPDGCDFSQWTGDDSKALMKVYLGAITGHVPTAVVKCLSVFLDFCYIVRCNAITATNLDKLKDALECFHHYHEFFIDFISLPHQHSLCHYIRSIHLFGSPNGLCSSIMESKHIKAVKEPSLGKY</sequence>
<evidence type="ECO:0000259" key="1">
    <source>
        <dbReference type="PROSITE" id="PS00028"/>
    </source>
</evidence>
<dbReference type="Pfam" id="PF18759">
    <property type="entry name" value="Plavaka"/>
    <property type="match status" value="1"/>
</dbReference>
<dbReference type="EMBL" id="WHVB01000002">
    <property type="protein sequence ID" value="KAF8486340.1"/>
    <property type="molecule type" value="Genomic_DNA"/>
</dbReference>
<proteinExistence type="predicted"/>
<organism evidence="2 3">
    <name type="scientific">Russula ochroleuca</name>
    <dbReference type="NCBI Taxonomy" id="152965"/>
    <lineage>
        <taxon>Eukaryota</taxon>
        <taxon>Fungi</taxon>
        <taxon>Dikarya</taxon>
        <taxon>Basidiomycota</taxon>
        <taxon>Agaricomycotina</taxon>
        <taxon>Agaricomycetes</taxon>
        <taxon>Russulales</taxon>
        <taxon>Russulaceae</taxon>
        <taxon>Russula</taxon>
    </lineage>
</organism>
<name>A0A9P5N5E5_9AGAM</name>
<dbReference type="PROSITE" id="PS00028">
    <property type="entry name" value="ZINC_FINGER_C2H2_1"/>
    <property type="match status" value="1"/>
</dbReference>
<evidence type="ECO:0000313" key="3">
    <source>
        <dbReference type="Proteomes" id="UP000759537"/>
    </source>
</evidence>
<evidence type="ECO:0000313" key="2">
    <source>
        <dbReference type="EMBL" id="KAF8486340.1"/>
    </source>
</evidence>
<dbReference type="OrthoDB" id="3199698at2759"/>
<reference evidence="2" key="1">
    <citation type="submission" date="2019-10" db="EMBL/GenBank/DDBJ databases">
        <authorList>
            <consortium name="DOE Joint Genome Institute"/>
            <person name="Kuo A."/>
            <person name="Miyauchi S."/>
            <person name="Kiss E."/>
            <person name="Drula E."/>
            <person name="Kohler A."/>
            <person name="Sanchez-Garcia M."/>
            <person name="Andreopoulos B."/>
            <person name="Barry K.W."/>
            <person name="Bonito G."/>
            <person name="Buee M."/>
            <person name="Carver A."/>
            <person name="Chen C."/>
            <person name="Cichocki N."/>
            <person name="Clum A."/>
            <person name="Culley D."/>
            <person name="Crous P.W."/>
            <person name="Fauchery L."/>
            <person name="Girlanda M."/>
            <person name="Hayes R."/>
            <person name="Keri Z."/>
            <person name="LaButti K."/>
            <person name="Lipzen A."/>
            <person name="Lombard V."/>
            <person name="Magnuson J."/>
            <person name="Maillard F."/>
            <person name="Morin E."/>
            <person name="Murat C."/>
            <person name="Nolan M."/>
            <person name="Ohm R."/>
            <person name="Pangilinan J."/>
            <person name="Pereira M."/>
            <person name="Perotto S."/>
            <person name="Peter M."/>
            <person name="Riley R."/>
            <person name="Sitrit Y."/>
            <person name="Stielow B."/>
            <person name="Szollosi G."/>
            <person name="Zifcakova L."/>
            <person name="Stursova M."/>
            <person name="Spatafora J.W."/>
            <person name="Tedersoo L."/>
            <person name="Vaario L.-M."/>
            <person name="Yamada A."/>
            <person name="Yan M."/>
            <person name="Wang P."/>
            <person name="Xu J."/>
            <person name="Bruns T."/>
            <person name="Baldrian P."/>
            <person name="Vilgalys R."/>
            <person name="Henrissat B."/>
            <person name="Grigoriev I.V."/>
            <person name="Hibbett D."/>
            <person name="Nagy L.G."/>
            <person name="Martin F.M."/>
        </authorList>
    </citation>
    <scope>NUCLEOTIDE SEQUENCE</scope>
    <source>
        <strain evidence="2">Prilba</strain>
    </source>
</reference>
<dbReference type="Proteomes" id="UP000759537">
    <property type="component" value="Unassembled WGS sequence"/>
</dbReference>
<keyword evidence="3" id="KW-1185">Reference proteome</keyword>
<reference evidence="2" key="2">
    <citation type="journal article" date="2020" name="Nat. Commun.">
        <title>Large-scale genome sequencing of mycorrhizal fungi provides insights into the early evolution of symbiotic traits.</title>
        <authorList>
            <person name="Miyauchi S."/>
            <person name="Kiss E."/>
            <person name="Kuo A."/>
            <person name="Drula E."/>
            <person name="Kohler A."/>
            <person name="Sanchez-Garcia M."/>
            <person name="Morin E."/>
            <person name="Andreopoulos B."/>
            <person name="Barry K.W."/>
            <person name="Bonito G."/>
            <person name="Buee M."/>
            <person name="Carver A."/>
            <person name="Chen C."/>
            <person name="Cichocki N."/>
            <person name="Clum A."/>
            <person name="Culley D."/>
            <person name="Crous P.W."/>
            <person name="Fauchery L."/>
            <person name="Girlanda M."/>
            <person name="Hayes R.D."/>
            <person name="Keri Z."/>
            <person name="LaButti K."/>
            <person name="Lipzen A."/>
            <person name="Lombard V."/>
            <person name="Magnuson J."/>
            <person name="Maillard F."/>
            <person name="Murat C."/>
            <person name="Nolan M."/>
            <person name="Ohm R.A."/>
            <person name="Pangilinan J."/>
            <person name="Pereira M.F."/>
            <person name="Perotto S."/>
            <person name="Peter M."/>
            <person name="Pfister S."/>
            <person name="Riley R."/>
            <person name="Sitrit Y."/>
            <person name="Stielow J.B."/>
            <person name="Szollosi G."/>
            <person name="Zifcakova L."/>
            <person name="Stursova M."/>
            <person name="Spatafora J.W."/>
            <person name="Tedersoo L."/>
            <person name="Vaario L.M."/>
            <person name="Yamada A."/>
            <person name="Yan M."/>
            <person name="Wang P."/>
            <person name="Xu J."/>
            <person name="Bruns T."/>
            <person name="Baldrian P."/>
            <person name="Vilgalys R."/>
            <person name="Dunand C."/>
            <person name="Henrissat B."/>
            <person name="Grigoriev I.V."/>
            <person name="Hibbett D."/>
            <person name="Nagy L.G."/>
            <person name="Martin F.M."/>
        </authorList>
    </citation>
    <scope>NUCLEOTIDE SEQUENCE</scope>
    <source>
        <strain evidence="2">Prilba</strain>
    </source>
</reference>
<accession>A0A9P5N5E5</accession>
<protein>
    <recommendedName>
        <fullName evidence="1">C2H2-type domain-containing protein</fullName>
    </recommendedName>
</protein>
<comment type="caution">
    <text evidence="2">The sequence shown here is derived from an EMBL/GenBank/DDBJ whole genome shotgun (WGS) entry which is preliminary data.</text>
</comment>
<dbReference type="AlphaFoldDB" id="A0A9P5N5E5"/>
<feature type="domain" description="C2H2-type" evidence="1">
    <location>
        <begin position="4"/>
        <end position="25"/>
    </location>
</feature>
<dbReference type="InterPro" id="IPR013087">
    <property type="entry name" value="Znf_C2H2_type"/>
</dbReference>